<evidence type="ECO:0000259" key="6">
    <source>
        <dbReference type="Pfam" id="PF08281"/>
    </source>
</evidence>
<dbReference type="EMBL" id="JAIKTU010000005">
    <property type="protein sequence ID" value="MBY0755201.1"/>
    <property type="molecule type" value="Genomic_DNA"/>
</dbReference>
<dbReference type="InterPro" id="IPR013325">
    <property type="entry name" value="RNA_pol_sigma_r2"/>
</dbReference>
<evidence type="ECO:0000256" key="4">
    <source>
        <dbReference type="ARBA" id="ARBA00023163"/>
    </source>
</evidence>
<organism evidence="7 8">
    <name type="scientific">Clostridium sardiniense</name>
    <name type="common">Clostridium absonum</name>
    <dbReference type="NCBI Taxonomy" id="29369"/>
    <lineage>
        <taxon>Bacteria</taxon>
        <taxon>Bacillati</taxon>
        <taxon>Bacillota</taxon>
        <taxon>Clostridia</taxon>
        <taxon>Eubacteriales</taxon>
        <taxon>Clostridiaceae</taxon>
        <taxon>Clostridium</taxon>
    </lineage>
</organism>
<dbReference type="NCBIfam" id="TIGR02937">
    <property type="entry name" value="sigma70-ECF"/>
    <property type="match status" value="1"/>
</dbReference>
<dbReference type="InterPro" id="IPR036388">
    <property type="entry name" value="WH-like_DNA-bd_sf"/>
</dbReference>
<dbReference type="Proteomes" id="UP001299068">
    <property type="component" value="Unassembled WGS sequence"/>
</dbReference>
<feature type="domain" description="RNA polymerase sigma-70 region 2" evidence="5">
    <location>
        <begin position="37"/>
        <end position="105"/>
    </location>
</feature>
<comment type="similarity">
    <text evidence="1">Belongs to the sigma-70 factor family. ECF subfamily.</text>
</comment>
<proteinExistence type="inferred from homology"/>
<protein>
    <submittedName>
        <fullName evidence="7">Sigma-70 family RNA polymerase sigma factor</fullName>
    </submittedName>
</protein>
<dbReference type="Pfam" id="PF04542">
    <property type="entry name" value="Sigma70_r2"/>
    <property type="match status" value="1"/>
</dbReference>
<evidence type="ECO:0000259" key="5">
    <source>
        <dbReference type="Pfam" id="PF04542"/>
    </source>
</evidence>
<dbReference type="Pfam" id="PF08281">
    <property type="entry name" value="Sigma70_r4_2"/>
    <property type="match status" value="1"/>
</dbReference>
<dbReference type="Gene3D" id="1.10.10.10">
    <property type="entry name" value="Winged helix-like DNA-binding domain superfamily/Winged helix DNA-binding domain"/>
    <property type="match status" value="1"/>
</dbReference>
<dbReference type="PANTHER" id="PTHR43133">
    <property type="entry name" value="RNA POLYMERASE ECF-TYPE SIGMA FACTO"/>
    <property type="match status" value="1"/>
</dbReference>
<reference evidence="7 8" key="1">
    <citation type="journal article" date="2021" name="Cell Host Microbe">
        <title>in vivo commensal control of Clostridioides difficile virulence.</title>
        <authorList>
            <person name="Girinathan B.P."/>
            <person name="Dibenedetto N."/>
            <person name="Worley J.N."/>
            <person name="Peltier J."/>
            <person name="Arrieta-Ortiz M.L."/>
            <person name="Rupa Christinal Immanuel S."/>
            <person name="Lavin R."/>
            <person name="Delaney M.L."/>
            <person name="Cummins C."/>
            <person name="Hoffmann M."/>
            <person name="Luo Y."/>
            <person name="Gonzalez-Escalona N."/>
            <person name="Allard M."/>
            <person name="Onderdonk A.B."/>
            <person name="Gerber G.K."/>
            <person name="Sonenshein A.L."/>
            <person name="Baliga N."/>
            <person name="Dupuy B."/>
            <person name="Bry L."/>
        </authorList>
    </citation>
    <scope>NUCLEOTIDE SEQUENCE [LARGE SCALE GENOMIC DNA]</scope>
    <source>
        <strain evidence="7 8">DSM 599</strain>
    </source>
</reference>
<evidence type="ECO:0000256" key="2">
    <source>
        <dbReference type="ARBA" id="ARBA00023015"/>
    </source>
</evidence>
<dbReference type="InterPro" id="IPR013324">
    <property type="entry name" value="RNA_pol_sigma_r3/r4-like"/>
</dbReference>
<keyword evidence="3" id="KW-0731">Sigma factor</keyword>
<dbReference type="InterPro" id="IPR007627">
    <property type="entry name" value="RNA_pol_sigma70_r2"/>
</dbReference>
<dbReference type="Gene3D" id="1.10.1740.10">
    <property type="match status" value="1"/>
</dbReference>
<dbReference type="InterPro" id="IPR014284">
    <property type="entry name" value="RNA_pol_sigma-70_dom"/>
</dbReference>
<accession>A0ABS7KWN6</accession>
<evidence type="ECO:0000256" key="3">
    <source>
        <dbReference type="ARBA" id="ARBA00023082"/>
    </source>
</evidence>
<comment type="caution">
    <text evidence="7">The sequence shown here is derived from an EMBL/GenBank/DDBJ whole genome shotgun (WGS) entry which is preliminary data.</text>
</comment>
<dbReference type="RefSeq" id="WP_221860297.1">
    <property type="nucleotide sequence ID" value="NZ_JAIKTU010000005.1"/>
</dbReference>
<sequence length="190" mass="22524">MIETIRIKNLISNPELTSEELIIKKAIKGDKLSYEKLIKNNKEYLYKLAFLYVKNEQDALDILQETVYKGFLNIKKLKNIQFFNTWISRILINTSIDFIKKRERTTTLITDNSVYIESNISKIESNIDLYNAIDLLKPKYKTVIILKYFEDMKIDEISEVLDIPQNTVKTYLKRGRELLSRILKEDYLNE</sequence>
<dbReference type="InterPro" id="IPR013249">
    <property type="entry name" value="RNA_pol_sigma70_r4_t2"/>
</dbReference>
<evidence type="ECO:0000313" key="7">
    <source>
        <dbReference type="EMBL" id="MBY0755201.1"/>
    </source>
</evidence>
<dbReference type="SUPFAM" id="SSF88946">
    <property type="entry name" value="Sigma2 domain of RNA polymerase sigma factors"/>
    <property type="match status" value="1"/>
</dbReference>
<evidence type="ECO:0000313" key="8">
    <source>
        <dbReference type="Proteomes" id="UP001299068"/>
    </source>
</evidence>
<dbReference type="NCBIfam" id="TIGR02954">
    <property type="entry name" value="Sig70_famx3"/>
    <property type="match status" value="1"/>
</dbReference>
<keyword evidence="4" id="KW-0804">Transcription</keyword>
<feature type="domain" description="RNA polymerase sigma factor 70 region 4 type 2" evidence="6">
    <location>
        <begin position="129"/>
        <end position="179"/>
    </location>
</feature>
<gene>
    <name evidence="7" type="ORF">K5V21_07010</name>
</gene>
<dbReference type="InterPro" id="IPR039425">
    <property type="entry name" value="RNA_pol_sigma-70-like"/>
</dbReference>
<dbReference type="InterPro" id="IPR014300">
    <property type="entry name" value="RNA_pol_sigma-V"/>
</dbReference>
<dbReference type="PANTHER" id="PTHR43133:SF51">
    <property type="entry name" value="RNA POLYMERASE SIGMA FACTOR"/>
    <property type="match status" value="1"/>
</dbReference>
<keyword evidence="8" id="KW-1185">Reference proteome</keyword>
<name>A0ABS7KWN6_CLOSR</name>
<keyword evidence="2" id="KW-0805">Transcription regulation</keyword>
<evidence type="ECO:0000256" key="1">
    <source>
        <dbReference type="ARBA" id="ARBA00010641"/>
    </source>
</evidence>
<dbReference type="SUPFAM" id="SSF88659">
    <property type="entry name" value="Sigma3 and sigma4 domains of RNA polymerase sigma factors"/>
    <property type="match status" value="1"/>
</dbReference>
<dbReference type="CDD" id="cd06171">
    <property type="entry name" value="Sigma70_r4"/>
    <property type="match status" value="1"/>
</dbReference>